<keyword evidence="4" id="KW-0677">Repeat</keyword>
<feature type="domain" description="CBS" evidence="12">
    <location>
        <begin position="740"/>
        <end position="798"/>
    </location>
</feature>
<dbReference type="OrthoDB" id="428525at2759"/>
<dbReference type="EMBL" id="CAIIXF020000003">
    <property type="protein sequence ID" value="CAH1780242.1"/>
    <property type="molecule type" value="Genomic_DNA"/>
</dbReference>
<feature type="transmembrane region" description="Helical" evidence="11">
    <location>
        <begin position="280"/>
        <end position="303"/>
    </location>
</feature>
<feature type="transmembrane region" description="Helical" evidence="11">
    <location>
        <begin position="358"/>
        <end position="382"/>
    </location>
</feature>
<evidence type="ECO:0000256" key="11">
    <source>
        <dbReference type="RuleBase" id="RU361221"/>
    </source>
</evidence>
<feature type="transmembrane region" description="Helical" evidence="11">
    <location>
        <begin position="402"/>
        <end position="426"/>
    </location>
</feature>
<keyword evidence="6 11" id="KW-0406">Ion transport</keyword>
<keyword evidence="9 11" id="KW-0868">Chloride</keyword>
<dbReference type="CDD" id="cd04591">
    <property type="entry name" value="CBS_pair_voltage-gated_CLC_euk_bac"/>
    <property type="match status" value="1"/>
</dbReference>
<evidence type="ECO:0000259" key="12">
    <source>
        <dbReference type="PROSITE" id="PS51371"/>
    </source>
</evidence>
<dbReference type="PANTHER" id="PTHR11689">
    <property type="entry name" value="CHLORIDE CHANNEL PROTEIN CLC FAMILY MEMBER"/>
    <property type="match status" value="1"/>
</dbReference>
<proteinExistence type="inferred from homology"/>
<dbReference type="InterPro" id="IPR051280">
    <property type="entry name" value="Cl-channel/antiporter"/>
</dbReference>
<feature type="transmembrane region" description="Helical" evidence="11">
    <location>
        <begin position="315"/>
        <end position="337"/>
    </location>
</feature>
<dbReference type="GO" id="GO:0005254">
    <property type="term" value="F:chloride channel activity"/>
    <property type="evidence" value="ECO:0007669"/>
    <property type="project" value="UniProtKB-UniRule"/>
</dbReference>
<feature type="transmembrane region" description="Helical" evidence="11">
    <location>
        <begin position="164"/>
        <end position="190"/>
    </location>
</feature>
<evidence type="ECO:0000256" key="2">
    <source>
        <dbReference type="ARBA" id="ARBA00022448"/>
    </source>
</evidence>
<dbReference type="PROSITE" id="PS51371">
    <property type="entry name" value="CBS"/>
    <property type="match status" value="1"/>
</dbReference>
<evidence type="ECO:0000256" key="6">
    <source>
        <dbReference type="ARBA" id="ARBA00023065"/>
    </source>
</evidence>
<dbReference type="InterPro" id="IPR000644">
    <property type="entry name" value="CBS_dom"/>
</dbReference>
<comment type="subcellular location">
    <subcellularLocation>
        <location evidence="1 11">Membrane</location>
        <topology evidence="1 11">Multi-pass membrane protein</topology>
    </subcellularLocation>
</comment>
<dbReference type="Pfam" id="PF00571">
    <property type="entry name" value="CBS"/>
    <property type="match status" value="1"/>
</dbReference>
<evidence type="ECO:0000256" key="4">
    <source>
        <dbReference type="ARBA" id="ARBA00022737"/>
    </source>
</evidence>
<protein>
    <recommendedName>
        <fullName evidence="11">Chloride channel protein</fullName>
    </recommendedName>
</protein>
<evidence type="ECO:0000256" key="8">
    <source>
        <dbReference type="ARBA" id="ARBA00023136"/>
    </source>
</evidence>
<evidence type="ECO:0000313" key="13">
    <source>
        <dbReference type="EMBL" id="CAH1780242.1"/>
    </source>
</evidence>
<keyword evidence="7 10" id="KW-0129">CBS domain</keyword>
<dbReference type="Proteomes" id="UP000749559">
    <property type="component" value="Unassembled WGS sequence"/>
</dbReference>
<feature type="transmembrane region" description="Helical" evidence="11">
    <location>
        <begin position="479"/>
        <end position="499"/>
    </location>
</feature>
<evidence type="ECO:0000256" key="10">
    <source>
        <dbReference type="PROSITE-ProRule" id="PRU00703"/>
    </source>
</evidence>
<evidence type="ECO:0000256" key="3">
    <source>
        <dbReference type="ARBA" id="ARBA00022692"/>
    </source>
</evidence>
<comment type="caution">
    <text evidence="13">The sequence shown here is derived from an EMBL/GenBank/DDBJ whole genome shotgun (WGS) entry which is preliminary data.</text>
</comment>
<keyword evidence="5 11" id="KW-1133">Transmembrane helix</keyword>
<comment type="similarity">
    <text evidence="11">Belongs to the chloride channel (TC 2.A.49) family.</text>
</comment>
<sequence>MLGDDIMNMQAMLCVDIMNIQAMLDVYIMSMQTMLDVDNMSMQTMVGVNIMSMLTMLGVDIMSMLAVLDVHIMSMQTMLDVDNMTMQTMLGVDNMSMLTMLGVDIMSMLKLQRKWLARWLVMLMIGIGTALVATIIEICIEYITEYKFLALKKLFDFCRTYSCLAVPLLAWVAFNALVVAAGSALVTYVAPQAAGSGIPQIKCYLNGVKIPGLLSIKTLAAKMFGVILSVGGGLACGKEGPMIHSGSIVAAGISQGRSKLCNKDFKVFEYFRSDNERRDFVSGGAAAGVSAAFGAPIGGVLFTLEEGASFWNQSLTWRIVFASMLATFAVNLLLSAVHGHPSDLSNPGLISFGRFPDISYQAIELPIFLLMGVVGGFSGAFFNAINYRLTVFRHKYICPKRWLMVLEAMLVAAISALLGFVMIFFVHDCRDNLDDEHYETRIQVFCPDGQYNAMGDIFFKSPEASLVSMLHEPADAFQATTLITLVIPYFLLACWTYGLSVSSGVFIPSLLIGAVWGRLIGLGFLQIVPSMGNNIGKYALIGAACQLGGTVRMTISLTVILVECTGDIKFGLPIMLCLMLAKWVGDFFNKGLYDMHIYMMGIPILPWDAPEMSYTVFASEIMNSPSTCLHQVETAKRIVEVLREHPHQGYPVIEPCEGSQEIMGDKAYGRCKGLILNSQLGVLLKHKVFDQVSPKPVLDISHFRDVHTSYTMINSSGKRKNDIQLTDEEMKYTIDLTPYMNPAPYQVTQHASLPRIFRLFRGLGLRHLLVVNEKHEVAGMITRKDLAKYRETQQGGSVRMRELSIQEY</sequence>
<dbReference type="SUPFAM" id="SSF81340">
    <property type="entry name" value="Clc chloride channel"/>
    <property type="match status" value="1"/>
</dbReference>
<keyword evidence="3 11" id="KW-0812">Transmembrane</keyword>
<keyword evidence="14" id="KW-1185">Reference proteome</keyword>
<dbReference type="PRINTS" id="PR00762">
    <property type="entry name" value="CLCHANNEL"/>
</dbReference>
<evidence type="ECO:0000256" key="1">
    <source>
        <dbReference type="ARBA" id="ARBA00004141"/>
    </source>
</evidence>
<keyword evidence="2 11" id="KW-0813">Transport</keyword>
<keyword evidence="8 11" id="KW-0472">Membrane</keyword>
<dbReference type="GO" id="GO:0005765">
    <property type="term" value="C:lysosomal membrane"/>
    <property type="evidence" value="ECO:0007669"/>
    <property type="project" value="TreeGrafter"/>
</dbReference>
<dbReference type="InterPro" id="IPR046342">
    <property type="entry name" value="CBS_dom_sf"/>
</dbReference>
<dbReference type="Pfam" id="PF00654">
    <property type="entry name" value="Voltage_CLC"/>
    <property type="match status" value="1"/>
</dbReference>
<evidence type="ECO:0000256" key="9">
    <source>
        <dbReference type="ARBA" id="ARBA00023214"/>
    </source>
</evidence>
<gene>
    <name evidence="13" type="ORF">OFUS_LOCUS6959</name>
</gene>
<evidence type="ECO:0000256" key="7">
    <source>
        <dbReference type="ARBA" id="ARBA00023122"/>
    </source>
</evidence>
<accession>A0A8S4NIJ3</accession>
<dbReference type="Gene3D" id="3.10.580.10">
    <property type="entry name" value="CBS-domain"/>
    <property type="match status" value="1"/>
</dbReference>
<dbReference type="InterPro" id="IPR001807">
    <property type="entry name" value="ClC"/>
</dbReference>
<evidence type="ECO:0000256" key="5">
    <source>
        <dbReference type="ARBA" id="ARBA00022989"/>
    </source>
</evidence>
<feature type="transmembrane region" description="Helical" evidence="11">
    <location>
        <begin position="48"/>
        <end position="68"/>
    </location>
</feature>
<reference evidence="13" key="1">
    <citation type="submission" date="2022-03" db="EMBL/GenBank/DDBJ databases">
        <authorList>
            <person name="Martin C."/>
        </authorList>
    </citation>
    <scope>NUCLEOTIDE SEQUENCE</scope>
</reference>
<feature type="transmembrane region" description="Helical" evidence="11">
    <location>
        <begin position="505"/>
        <end position="528"/>
    </location>
</feature>
<name>A0A8S4NIJ3_OWEFU</name>
<dbReference type="SUPFAM" id="SSF54631">
    <property type="entry name" value="CBS-domain pair"/>
    <property type="match status" value="1"/>
</dbReference>
<dbReference type="Gene3D" id="1.10.3080.10">
    <property type="entry name" value="Clc chloride channel"/>
    <property type="match status" value="1"/>
</dbReference>
<organism evidence="13 14">
    <name type="scientific">Owenia fusiformis</name>
    <name type="common">Polychaete worm</name>
    <dbReference type="NCBI Taxonomy" id="6347"/>
    <lineage>
        <taxon>Eukaryota</taxon>
        <taxon>Metazoa</taxon>
        <taxon>Spiralia</taxon>
        <taxon>Lophotrochozoa</taxon>
        <taxon>Annelida</taxon>
        <taxon>Polychaeta</taxon>
        <taxon>Sedentaria</taxon>
        <taxon>Canalipalpata</taxon>
        <taxon>Sabellida</taxon>
        <taxon>Oweniida</taxon>
        <taxon>Oweniidae</taxon>
        <taxon>Owenia</taxon>
    </lineage>
</organism>
<dbReference type="SMART" id="SM00116">
    <property type="entry name" value="CBS"/>
    <property type="match status" value="2"/>
</dbReference>
<feature type="transmembrane region" description="Helical" evidence="11">
    <location>
        <begin position="119"/>
        <end position="144"/>
    </location>
</feature>
<evidence type="ECO:0000313" key="14">
    <source>
        <dbReference type="Proteomes" id="UP000749559"/>
    </source>
</evidence>
<dbReference type="AlphaFoldDB" id="A0A8S4NIJ3"/>
<dbReference type="PANTHER" id="PTHR11689:SF136">
    <property type="entry name" value="H(+)_CL(-) EXCHANGE TRANSPORTER 7"/>
    <property type="match status" value="1"/>
</dbReference>
<comment type="caution">
    <text evidence="11">Lacks conserved residue(s) required for the propagation of feature annotation.</text>
</comment>
<dbReference type="InterPro" id="IPR014743">
    <property type="entry name" value="Cl-channel_core"/>
</dbReference>